<dbReference type="PANTHER" id="PTHR30055:SF234">
    <property type="entry name" value="HTH-TYPE TRANSCRIPTIONAL REGULATOR BETI"/>
    <property type="match status" value="1"/>
</dbReference>
<dbReference type="SUPFAM" id="SSF46689">
    <property type="entry name" value="Homeodomain-like"/>
    <property type="match status" value="1"/>
</dbReference>
<dbReference type="Pfam" id="PF13977">
    <property type="entry name" value="TetR_C_6"/>
    <property type="match status" value="1"/>
</dbReference>
<comment type="caution">
    <text evidence="7">The sequence shown here is derived from an EMBL/GenBank/DDBJ whole genome shotgun (WGS) entry which is preliminary data.</text>
</comment>
<dbReference type="Pfam" id="PF00440">
    <property type="entry name" value="TetR_N"/>
    <property type="match status" value="1"/>
</dbReference>
<keyword evidence="3 5" id="KW-0238">DNA-binding</keyword>
<dbReference type="GO" id="GO:0000976">
    <property type="term" value="F:transcription cis-regulatory region binding"/>
    <property type="evidence" value="ECO:0007669"/>
    <property type="project" value="TreeGrafter"/>
</dbReference>
<dbReference type="InterPro" id="IPR050109">
    <property type="entry name" value="HTH-type_TetR-like_transc_reg"/>
</dbReference>
<accession>A0A8J7SKS4</accession>
<keyword evidence="8" id="KW-1185">Reference proteome</keyword>
<evidence type="ECO:0000256" key="4">
    <source>
        <dbReference type="ARBA" id="ARBA00023163"/>
    </source>
</evidence>
<keyword evidence="4" id="KW-0804">Transcription</keyword>
<sequence length="227" mass="25405">MAKARKADAPTTRIEKKEATRQQLIAATVEVIAADGFADMTLAKVSQRANVSRGLVNFHFTSKERLLVETLRHLTEEYRASWSRAIAGPRTARDKLLALIRADFSPRVCNRKKIAVWYAFWGEAKSRPTYLEVCAKADGAFAQTVEELCVEIAREGGYAVDAALAARGLRCITDGLWLELLMAPQQFRRDIAIRTCLQYLAALFPNDFLGSEYDHLTQAVLERETPA</sequence>
<name>A0A8J7SKS4_9PROT</name>
<keyword evidence="1" id="KW-0678">Repressor</keyword>
<dbReference type="PROSITE" id="PS50977">
    <property type="entry name" value="HTH_TETR_2"/>
    <property type="match status" value="1"/>
</dbReference>
<evidence type="ECO:0000256" key="2">
    <source>
        <dbReference type="ARBA" id="ARBA00023015"/>
    </source>
</evidence>
<dbReference type="InterPro" id="IPR001647">
    <property type="entry name" value="HTH_TetR"/>
</dbReference>
<dbReference type="PANTHER" id="PTHR30055">
    <property type="entry name" value="HTH-TYPE TRANSCRIPTIONAL REGULATOR RUTR"/>
    <property type="match status" value="1"/>
</dbReference>
<evidence type="ECO:0000259" key="6">
    <source>
        <dbReference type="PROSITE" id="PS50977"/>
    </source>
</evidence>
<feature type="domain" description="HTH tetR-type" evidence="6">
    <location>
        <begin position="18"/>
        <end position="78"/>
    </location>
</feature>
<evidence type="ECO:0000313" key="8">
    <source>
        <dbReference type="Proteomes" id="UP000672602"/>
    </source>
</evidence>
<reference evidence="7" key="1">
    <citation type="submission" date="2021-04" db="EMBL/GenBank/DDBJ databases">
        <authorList>
            <person name="Zhang D.-C."/>
        </authorList>
    </citation>
    <scope>NUCLEOTIDE SEQUENCE</scope>
    <source>
        <strain evidence="7">CGMCC 1.15697</strain>
    </source>
</reference>
<evidence type="ECO:0000256" key="5">
    <source>
        <dbReference type="PROSITE-ProRule" id="PRU00335"/>
    </source>
</evidence>
<evidence type="ECO:0000256" key="3">
    <source>
        <dbReference type="ARBA" id="ARBA00023125"/>
    </source>
</evidence>
<dbReference type="GO" id="GO:0003700">
    <property type="term" value="F:DNA-binding transcription factor activity"/>
    <property type="evidence" value="ECO:0007669"/>
    <property type="project" value="TreeGrafter"/>
</dbReference>
<dbReference type="PRINTS" id="PR00455">
    <property type="entry name" value="HTHTETR"/>
</dbReference>
<dbReference type="InterPro" id="IPR009057">
    <property type="entry name" value="Homeodomain-like_sf"/>
</dbReference>
<keyword evidence="2" id="KW-0805">Transcription regulation</keyword>
<organism evidence="7 8">
    <name type="scientific">Marivibrio halodurans</name>
    <dbReference type="NCBI Taxonomy" id="2039722"/>
    <lineage>
        <taxon>Bacteria</taxon>
        <taxon>Pseudomonadati</taxon>
        <taxon>Pseudomonadota</taxon>
        <taxon>Alphaproteobacteria</taxon>
        <taxon>Rhodospirillales</taxon>
        <taxon>Rhodospirillaceae</taxon>
        <taxon>Marivibrio</taxon>
    </lineage>
</organism>
<dbReference type="PROSITE" id="PS01081">
    <property type="entry name" value="HTH_TETR_1"/>
    <property type="match status" value="1"/>
</dbReference>
<dbReference type="EMBL" id="JAGMWN010000001">
    <property type="protein sequence ID" value="MBP5855711.1"/>
    <property type="molecule type" value="Genomic_DNA"/>
</dbReference>
<dbReference type="SUPFAM" id="SSF48498">
    <property type="entry name" value="Tetracyclin repressor-like, C-terminal domain"/>
    <property type="match status" value="1"/>
</dbReference>
<dbReference type="InterPro" id="IPR036271">
    <property type="entry name" value="Tet_transcr_reg_TetR-rel_C_sf"/>
</dbReference>
<evidence type="ECO:0000256" key="1">
    <source>
        <dbReference type="ARBA" id="ARBA00022491"/>
    </source>
</evidence>
<dbReference type="InterPro" id="IPR039538">
    <property type="entry name" value="BetI_C"/>
</dbReference>
<dbReference type="AlphaFoldDB" id="A0A8J7SKS4"/>
<protein>
    <submittedName>
        <fullName evidence="7">TetR family transcriptional regulator C-terminal domain-containing protein</fullName>
    </submittedName>
</protein>
<dbReference type="Proteomes" id="UP000672602">
    <property type="component" value="Unassembled WGS sequence"/>
</dbReference>
<dbReference type="RefSeq" id="WP_210680289.1">
    <property type="nucleotide sequence ID" value="NZ_JAGMWN010000001.1"/>
</dbReference>
<dbReference type="Gene3D" id="1.10.357.10">
    <property type="entry name" value="Tetracycline Repressor, domain 2"/>
    <property type="match status" value="1"/>
</dbReference>
<proteinExistence type="predicted"/>
<feature type="DNA-binding region" description="H-T-H motif" evidence="5">
    <location>
        <begin position="41"/>
        <end position="60"/>
    </location>
</feature>
<dbReference type="InterPro" id="IPR023772">
    <property type="entry name" value="DNA-bd_HTH_TetR-type_CS"/>
</dbReference>
<evidence type="ECO:0000313" key="7">
    <source>
        <dbReference type="EMBL" id="MBP5855711.1"/>
    </source>
</evidence>
<gene>
    <name evidence="7" type="ORF">KAJ83_01725</name>
</gene>